<reference evidence="3" key="1">
    <citation type="journal article" date="2019" name="Int. J. Syst. Evol. Microbiol.">
        <title>The Global Catalogue of Microorganisms (GCM) 10K type strain sequencing project: providing services to taxonomists for standard genome sequencing and annotation.</title>
        <authorList>
            <consortium name="The Broad Institute Genomics Platform"/>
            <consortium name="The Broad Institute Genome Sequencing Center for Infectious Disease"/>
            <person name="Wu L."/>
            <person name="Ma J."/>
        </authorList>
    </citation>
    <scope>NUCLEOTIDE SEQUENCE [LARGE SCALE GENOMIC DNA]</scope>
    <source>
        <strain evidence="3">JCM 17695</strain>
    </source>
</reference>
<proteinExistence type="predicted"/>
<evidence type="ECO:0000313" key="2">
    <source>
        <dbReference type="EMBL" id="MFC7618039.1"/>
    </source>
</evidence>
<feature type="transmembrane region" description="Helical" evidence="1">
    <location>
        <begin position="41"/>
        <end position="61"/>
    </location>
</feature>
<feature type="transmembrane region" description="Helical" evidence="1">
    <location>
        <begin position="12"/>
        <end position="35"/>
    </location>
</feature>
<evidence type="ECO:0000256" key="1">
    <source>
        <dbReference type="SAM" id="Phobius"/>
    </source>
</evidence>
<feature type="transmembrane region" description="Helical" evidence="1">
    <location>
        <begin position="96"/>
        <end position="114"/>
    </location>
</feature>
<accession>A0ABW2TWA6</accession>
<protein>
    <recommendedName>
        <fullName evidence="4">Tryptophan-associated transmembrane protein (Trp_oprn_chp)</fullName>
    </recommendedName>
</protein>
<keyword evidence="1" id="KW-1133">Transmembrane helix</keyword>
<sequence>MTPSLSDAPERPAAVTAALCGAVVGAASVGVLLALSDRDPGWMGVTAGIAAAASAVIGFPVRAGRTWARVVLFVLALVGVLTAHGVTVPMPAPTDLIAGALLTTLWAAVIGLLLRADVREFCAEPVSGHEKLTG</sequence>
<dbReference type="EMBL" id="JBHTEY010000004">
    <property type="protein sequence ID" value="MFC7618039.1"/>
    <property type="molecule type" value="Genomic_DNA"/>
</dbReference>
<dbReference type="Proteomes" id="UP001596512">
    <property type="component" value="Unassembled WGS sequence"/>
</dbReference>
<gene>
    <name evidence="2" type="ORF">ACFQV2_36270</name>
</gene>
<organism evidence="2 3">
    <name type="scientific">Actinokineospora soli</name>
    <dbReference type="NCBI Taxonomy" id="1048753"/>
    <lineage>
        <taxon>Bacteria</taxon>
        <taxon>Bacillati</taxon>
        <taxon>Actinomycetota</taxon>
        <taxon>Actinomycetes</taxon>
        <taxon>Pseudonocardiales</taxon>
        <taxon>Pseudonocardiaceae</taxon>
        <taxon>Actinokineospora</taxon>
    </lineage>
</organism>
<name>A0ABW2TWA6_9PSEU</name>
<evidence type="ECO:0000313" key="3">
    <source>
        <dbReference type="Proteomes" id="UP001596512"/>
    </source>
</evidence>
<feature type="transmembrane region" description="Helical" evidence="1">
    <location>
        <begin position="70"/>
        <end position="90"/>
    </location>
</feature>
<evidence type="ECO:0008006" key="4">
    <source>
        <dbReference type="Google" id="ProtNLM"/>
    </source>
</evidence>
<keyword evidence="1" id="KW-0472">Membrane</keyword>
<comment type="caution">
    <text evidence="2">The sequence shown here is derived from an EMBL/GenBank/DDBJ whole genome shotgun (WGS) entry which is preliminary data.</text>
</comment>
<keyword evidence="1" id="KW-0812">Transmembrane</keyword>
<keyword evidence="3" id="KW-1185">Reference proteome</keyword>